<evidence type="ECO:0000256" key="4">
    <source>
        <dbReference type="ARBA" id="ARBA00023128"/>
    </source>
</evidence>
<dbReference type="GO" id="GO:0005743">
    <property type="term" value="C:mitochondrial inner membrane"/>
    <property type="evidence" value="ECO:0007669"/>
    <property type="project" value="UniProtKB-SubCell"/>
</dbReference>
<evidence type="ECO:0000313" key="8">
    <source>
        <dbReference type="Proteomes" id="UP000218231"/>
    </source>
</evidence>
<evidence type="ECO:0000313" key="7">
    <source>
        <dbReference type="EMBL" id="PAV78875.1"/>
    </source>
</evidence>
<dbReference type="OrthoDB" id="5947505at2759"/>
<dbReference type="GO" id="GO:0030234">
    <property type="term" value="F:enzyme regulator activity"/>
    <property type="evidence" value="ECO:0007669"/>
    <property type="project" value="TreeGrafter"/>
</dbReference>
<keyword evidence="5" id="KW-0472">Membrane</keyword>
<evidence type="ECO:0000256" key="2">
    <source>
        <dbReference type="ARBA" id="ARBA00022792"/>
    </source>
</evidence>
<gene>
    <name evidence="7" type="ORF">WR25_02942</name>
</gene>
<proteinExistence type="inferred from homology"/>
<evidence type="ECO:0000256" key="5">
    <source>
        <dbReference type="ARBA" id="ARBA00023136"/>
    </source>
</evidence>
<dbReference type="PANTHER" id="PTHR11504">
    <property type="entry name" value="CYTOCHROME C OXIDASE POLYPEPTIDE VIA"/>
    <property type="match status" value="1"/>
</dbReference>
<keyword evidence="4" id="KW-0496">Mitochondrion</keyword>
<comment type="caution">
    <text evidence="7">The sequence shown here is derived from an EMBL/GenBank/DDBJ whole genome shotgun (WGS) entry which is preliminary data.</text>
</comment>
<dbReference type="EMBL" id="LIAE01007500">
    <property type="protein sequence ID" value="PAV78875.1"/>
    <property type="molecule type" value="Genomic_DNA"/>
</dbReference>
<dbReference type="PANTHER" id="PTHR11504:SF0">
    <property type="entry name" value="CYTOCHROME C OXIDASE SUBUNIT"/>
    <property type="match status" value="1"/>
</dbReference>
<accession>A0A2A2KY56</accession>
<keyword evidence="2" id="KW-0999">Mitochondrion inner membrane</keyword>
<organism evidence="7 8">
    <name type="scientific">Diploscapter pachys</name>
    <dbReference type="NCBI Taxonomy" id="2018661"/>
    <lineage>
        <taxon>Eukaryota</taxon>
        <taxon>Metazoa</taxon>
        <taxon>Ecdysozoa</taxon>
        <taxon>Nematoda</taxon>
        <taxon>Chromadorea</taxon>
        <taxon>Rhabditida</taxon>
        <taxon>Rhabditina</taxon>
        <taxon>Rhabditomorpha</taxon>
        <taxon>Rhabditoidea</taxon>
        <taxon>Rhabditidae</taxon>
        <taxon>Diploscapter</taxon>
    </lineage>
</organism>
<reference evidence="7 8" key="1">
    <citation type="journal article" date="2017" name="Curr. Biol.">
        <title>Genome architecture and evolution of a unichromosomal asexual nematode.</title>
        <authorList>
            <person name="Fradin H."/>
            <person name="Zegar C."/>
            <person name="Gutwein M."/>
            <person name="Lucas J."/>
            <person name="Kovtun M."/>
            <person name="Corcoran D."/>
            <person name="Baugh L.R."/>
            <person name="Kiontke K."/>
            <person name="Gunsalus K."/>
            <person name="Fitch D.H."/>
            <person name="Piano F."/>
        </authorList>
    </citation>
    <scope>NUCLEOTIDE SEQUENCE [LARGE SCALE GENOMIC DNA]</scope>
    <source>
        <strain evidence="7">PF1309</strain>
    </source>
</reference>
<dbReference type="GO" id="GO:0006123">
    <property type="term" value="P:mitochondrial electron transport, cytochrome c to oxygen"/>
    <property type="evidence" value="ECO:0007669"/>
    <property type="project" value="TreeGrafter"/>
</dbReference>
<keyword evidence="8" id="KW-1185">Reference proteome</keyword>
<protein>
    <recommendedName>
        <fullName evidence="9">Cytochrome c oxidase polypeptide VIa</fullName>
    </recommendedName>
</protein>
<keyword evidence="3" id="KW-0809">Transit peptide</keyword>
<dbReference type="Gene3D" id="4.10.95.10">
    <property type="entry name" value="Cytochrome c oxidase, subunit VIa"/>
    <property type="match status" value="1"/>
</dbReference>
<dbReference type="STRING" id="2018661.A0A2A2KY56"/>
<dbReference type="Proteomes" id="UP000218231">
    <property type="component" value="Unassembled WGS sequence"/>
</dbReference>
<name>A0A2A2KY56_9BILA</name>
<evidence type="ECO:0008006" key="9">
    <source>
        <dbReference type="Google" id="ProtNLM"/>
    </source>
</evidence>
<dbReference type="FunFam" id="4.10.95.10:FF:000003">
    <property type="entry name" value="Cytochrome c oxidase subunit 6A, mitochondrial"/>
    <property type="match status" value="1"/>
</dbReference>
<dbReference type="InterPro" id="IPR036418">
    <property type="entry name" value="Cyt_c_oxidase_su6a_sf"/>
</dbReference>
<dbReference type="SUPFAM" id="SSF81411">
    <property type="entry name" value="Mitochondrial cytochrome c oxidase subunit VIa"/>
    <property type="match status" value="1"/>
</dbReference>
<dbReference type="AlphaFoldDB" id="A0A2A2KY56"/>
<sequence length="136" mass="15482">MSMSRLAPVASRQVIATSKRSSSGGFYHGNNFENFKETYIGGMKHADATGTTWKKIFYVASVPCLALTMYTAYADHKDHLTHARPEYVEYPYLTVRNRPFPWGDGNHTLFHNKAEQWVPGVGFEAEREVHGHDDHH</sequence>
<dbReference type="Pfam" id="PF02046">
    <property type="entry name" value="COX6A"/>
    <property type="match status" value="1"/>
</dbReference>
<dbReference type="InterPro" id="IPR001349">
    <property type="entry name" value="Cyt_c_oxidase_su6a"/>
</dbReference>
<evidence type="ECO:0000256" key="6">
    <source>
        <dbReference type="RuleBase" id="RU004396"/>
    </source>
</evidence>
<comment type="subcellular location">
    <subcellularLocation>
        <location evidence="1">Mitochondrion inner membrane</location>
    </subcellularLocation>
</comment>
<evidence type="ECO:0000256" key="3">
    <source>
        <dbReference type="ARBA" id="ARBA00022946"/>
    </source>
</evidence>
<comment type="similarity">
    <text evidence="6">Belongs to the cytochrome c oxidase subunit 6A family.</text>
</comment>
<evidence type="ECO:0000256" key="1">
    <source>
        <dbReference type="ARBA" id="ARBA00004273"/>
    </source>
</evidence>